<organism evidence="1 2">
    <name type="scientific">Aeromonas popoffii</name>
    <dbReference type="NCBI Taxonomy" id="70856"/>
    <lineage>
        <taxon>Bacteria</taxon>
        <taxon>Pseudomonadati</taxon>
        <taxon>Pseudomonadota</taxon>
        <taxon>Gammaproteobacteria</taxon>
        <taxon>Aeromonadales</taxon>
        <taxon>Aeromonadaceae</taxon>
        <taxon>Aeromonas</taxon>
    </lineage>
</organism>
<reference evidence="1 2" key="1">
    <citation type="submission" date="2021-04" db="EMBL/GenBank/DDBJ databases">
        <title>Draft Genome of Aeromonas popoffii ID682, isolated from a natural water source in Idaho.</title>
        <authorList>
            <person name="Testerman T."/>
            <person name="Graf J."/>
        </authorList>
    </citation>
    <scope>NUCLEOTIDE SEQUENCE [LARGE SCALE GENOMIC DNA]</scope>
    <source>
        <strain evidence="1 2">ID682</strain>
    </source>
</reference>
<comment type="caution">
    <text evidence="1">The sequence shown here is derived from an EMBL/GenBank/DDBJ whole genome shotgun (WGS) entry which is preliminary data.</text>
</comment>
<dbReference type="RefSeq" id="WP_212514154.1">
    <property type="nucleotide sequence ID" value="NZ_CAWQDX010000069.1"/>
</dbReference>
<dbReference type="EMBL" id="JAGRZL010000045">
    <property type="protein sequence ID" value="MBR7630433.1"/>
    <property type="molecule type" value="Genomic_DNA"/>
</dbReference>
<gene>
    <name evidence="1" type="ORF">KAT72_15750</name>
</gene>
<evidence type="ECO:0000313" key="1">
    <source>
        <dbReference type="EMBL" id="MBR7630433.1"/>
    </source>
</evidence>
<protein>
    <submittedName>
        <fullName evidence="1">Uncharacterized protein</fullName>
    </submittedName>
</protein>
<evidence type="ECO:0000313" key="2">
    <source>
        <dbReference type="Proteomes" id="UP000675653"/>
    </source>
</evidence>
<proteinExistence type="predicted"/>
<sequence>MDVISLTVFPVKTGHRICRMQLYSALRIWRDNPVVFVDVKIANSRTPEIDPLAKELHPAISYPDHDPEVWNMNINLFPEYLHAAALSQSHLKNAIVPPAANEAKNAPLGAKSHCV</sequence>
<dbReference type="Proteomes" id="UP000675653">
    <property type="component" value="Unassembled WGS sequence"/>
</dbReference>
<keyword evidence="2" id="KW-1185">Reference proteome</keyword>
<accession>A0ABS5GTT2</accession>
<name>A0ABS5GTT2_9GAMM</name>